<keyword evidence="2" id="KW-0496">Mitochondrion</keyword>
<keyword evidence="1" id="KW-0472">Membrane</keyword>
<protein>
    <submittedName>
        <fullName evidence="2">ATP synthase F0 subunit 8</fullName>
    </submittedName>
</protein>
<dbReference type="AlphaFoldDB" id="A0A1Q1MPD4"/>
<keyword evidence="1" id="KW-1133">Transmembrane helix</keyword>
<organism evidence="2">
    <name type="scientific">Phyllomimus sp. ZJZ-2017</name>
    <dbReference type="NCBI Taxonomy" id="1945541"/>
    <lineage>
        <taxon>Eukaryota</taxon>
        <taxon>Metazoa</taxon>
        <taxon>Ecdysozoa</taxon>
        <taxon>Arthropoda</taxon>
        <taxon>Hexapoda</taxon>
        <taxon>Insecta</taxon>
        <taxon>Pterygota</taxon>
        <taxon>Neoptera</taxon>
        <taxon>Polyneoptera</taxon>
        <taxon>Orthoptera</taxon>
        <taxon>Ensifera</taxon>
        <taxon>Tettigoniidea</taxon>
        <taxon>Tettigonioidea</taxon>
        <taxon>Tettigoniidae</taxon>
        <taxon>Pseudophyllinae</taxon>
        <taxon>Phyllomimus</taxon>
    </lineage>
</organism>
<name>A0A1Q1MPD4_9ORTH</name>
<geneLocation type="mitochondrion" evidence="2"/>
<feature type="transmembrane region" description="Helical" evidence="1">
    <location>
        <begin position="6"/>
        <end position="28"/>
    </location>
</feature>
<evidence type="ECO:0000256" key="1">
    <source>
        <dbReference type="SAM" id="Phobius"/>
    </source>
</evidence>
<sequence length="53" mass="6393">MPQMSPMNWTSLLMTFSILLIFFIIMNYNNKTIFPPKITIMMPSSNKFMIWTW</sequence>
<accession>A0A1Q1MPD4</accession>
<dbReference type="EMBL" id="KX057722">
    <property type="protein sequence ID" value="AQM39944.1"/>
    <property type="molecule type" value="Genomic_DNA"/>
</dbReference>
<proteinExistence type="predicted"/>
<reference evidence="2" key="1">
    <citation type="submission" date="2016-04" db="EMBL/GenBank/DDBJ databases">
        <title>Towards a higher-level phylogeny of ensiferan insects inferred from mitochondrial genome sequences.</title>
        <authorList>
            <person name="Zhou Z.J."/>
        </authorList>
    </citation>
    <scope>NUCLEOTIDE SEQUENCE</scope>
</reference>
<gene>
    <name evidence="2" type="primary">ATP8</name>
</gene>
<evidence type="ECO:0000313" key="2">
    <source>
        <dbReference type="EMBL" id="AQM39944.1"/>
    </source>
</evidence>
<keyword evidence="1" id="KW-0812">Transmembrane</keyword>